<sequence>MLNIALELAKENPVYEDIASKFFEHYLLIADAMSFQSARVNEDRKGKTTNESLWSETDQFFYDAITWGDNHKQKLPVRSLVGLIPLYASLTLEPEILKRFPNFRKRLEWLVENKKYLIERNIGSMNVKGSGDRLLLSLVSKERLLAILSKMFDENEFLSNYGIRSLSKFHESNPFTMNVNGENFEVGYLPGESNSGLFGGNSNWRGPIWLPVNFLLIESLQKFYLYYGPEVKIEVPTNSGNFINLAQAANEVQHRLIHLFLPDEEGKRACNGEDDVLNNNEAFKELVPFYEYFHGDTGRGLGASHQCGWTALVAKWIHDVGVSCRPPSTPTASLKRRNSYFNFEDESVTKNYIPISSPFKNLIRRKSGKSLLNLTTAALDLSIEEQQTVLKEIPGISRRNSMKTINSDTSSIEQSEDFLRQVQSAMSKFQLKDDDEVSSDEFEAKY</sequence>
<name>A0ACB5TSN0_CANBO</name>
<gene>
    <name evidence="1" type="ORF">Cboi01_000328900</name>
</gene>
<organism evidence="1 2">
    <name type="scientific">Candida boidinii</name>
    <name type="common">Yeast</name>
    <dbReference type="NCBI Taxonomy" id="5477"/>
    <lineage>
        <taxon>Eukaryota</taxon>
        <taxon>Fungi</taxon>
        <taxon>Dikarya</taxon>
        <taxon>Ascomycota</taxon>
        <taxon>Saccharomycotina</taxon>
        <taxon>Pichiomycetes</taxon>
        <taxon>Pichiales</taxon>
        <taxon>Pichiaceae</taxon>
        <taxon>Ogataea</taxon>
        <taxon>Ogataea/Candida clade</taxon>
    </lineage>
</organism>
<accession>A0ACB5TSN0</accession>
<evidence type="ECO:0000313" key="1">
    <source>
        <dbReference type="EMBL" id="GME93835.1"/>
    </source>
</evidence>
<proteinExistence type="predicted"/>
<dbReference type="Proteomes" id="UP001165101">
    <property type="component" value="Unassembled WGS sequence"/>
</dbReference>
<dbReference type="EMBL" id="BSXV01001752">
    <property type="protein sequence ID" value="GME93835.1"/>
    <property type="molecule type" value="Genomic_DNA"/>
</dbReference>
<keyword evidence="2" id="KW-1185">Reference proteome</keyword>
<comment type="caution">
    <text evidence="1">The sequence shown here is derived from an EMBL/GenBank/DDBJ whole genome shotgun (WGS) entry which is preliminary data.</text>
</comment>
<protein>
    <submittedName>
        <fullName evidence="1">Unnamed protein product</fullName>
    </submittedName>
</protein>
<reference evidence="1" key="1">
    <citation type="submission" date="2023-04" db="EMBL/GenBank/DDBJ databases">
        <title>Candida boidinii NBRC 1967.</title>
        <authorList>
            <person name="Ichikawa N."/>
            <person name="Sato H."/>
            <person name="Tonouchi N."/>
        </authorList>
    </citation>
    <scope>NUCLEOTIDE SEQUENCE</scope>
    <source>
        <strain evidence="1">NBRC 1967</strain>
    </source>
</reference>
<evidence type="ECO:0000313" key="2">
    <source>
        <dbReference type="Proteomes" id="UP001165101"/>
    </source>
</evidence>